<dbReference type="PANTHER" id="PTHR24412">
    <property type="entry name" value="KELCH PROTEIN"/>
    <property type="match status" value="1"/>
</dbReference>
<evidence type="ECO:0008006" key="4">
    <source>
        <dbReference type="Google" id="ProtNLM"/>
    </source>
</evidence>
<accession>A0A7R9CC27</accession>
<dbReference type="Pfam" id="PF24681">
    <property type="entry name" value="Kelch_KLHDC2_KLHL20_DRC7"/>
    <property type="match status" value="1"/>
</dbReference>
<keyword evidence="1" id="KW-0880">Kelch repeat</keyword>
<dbReference type="InterPro" id="IPR015915">
    <property type="entry name" value="Kelch-typ_b-propeller"/>
</dbReference>
<dbReference type="SMART" id="SM00612">
    <property type="entry name" value="Kelch"/>
    <property type="match status" value="6"/>
</dbReference>
<name>A0A7R9CC27_TIMCR</name>
<evidence type="ECO:0000313" key="3">
    <source>
        <dbReference type="EMBL" id="CAD7393247.1"/>
    </source>
</evidence>
<reference evidence="3" key="1">
    <citation type="submission" date="2020-11" db="EMBL/GenBank/DDBJ databases">
        <authorList>
            <person name="Tran Van P."/>
        </authorList>
    </citation>
    <scope>NUCLEOTIDE SEQUENCE</scope>
</reference>
<dbReference type="EMBL" id="OC316676">
    <property type="protein sequence ID" value="CAD7393247.1"/>
    <property type="molecule type" value="Genomic_DNA"/>
</dbReference>
<protein>
    <recommendedName>
        <fullName evidence="4">Kelch-like protein 10</fullName>
    </recommendedName>
</protein>
<gene>
    <name evidence="3" type="ORF">TCEB3V08_LOCUS1228</name>
</gene>
<organism evidence="3">
    <name type="scientific">Timema cristinae</name>
    <name type="common">Walking stick</name>
    <dbReference type="NCBI Taxonomy" id="61476"/>
    <lineage>
        <taxon>Eukaryota</taxon>
        <taxon>Metazoa</taxon>
        <taxon>Ecdysozoa</taxon>
        <taxon>Arthropoda</taxon>
        <taxon>Hexapoda</taxon>
        <taxon>Insecta</taxon>
        <taxon>Pterygota</taxon>
        <taxon>Neoptera</taxon>
        <taxon>Polyneoptera</taxon>
        <taxon>Phasmatodea</taxon>
        <taxon>Timematodea</taxon>
        <taxon>Timematoidea</taxon>
        <taxon>Timematidae</taxon>
        <taxon>Timema</taxon>
    </lineage>
</organism>
<dbReference type="Gene3D" id="2.120.10.80">
    <property type="entry name" value="Kelch-type beta propeller"/>
    <property type="match status" value="2"/>
</dbReference>
<dbReference type="Gene3D" id="3.30.710.10">
    <property type="entry name" value="Potassium Channel Kv1.1, Chain A"/>
    <property type="match status" value="1"/>
</dbReference>
<dbReference type="Pfam" id="PF01344">
    <property type="entry name" value="Kelch_1"/>
    <property type="match status" value="1"/>
</dbReference>
<dbReference type="InterPro" id="IPR006652">
    <property type="entry name" value="Kelch_1"/>
</dbReference>
<dbReference type="AlphaFoldDB" id="A0A7R9CC27"/>
<dbReference type="InterPro" id="IPR011333">
    <property type="entry name" value="SKP1/BTB/POZ_sf"/>
</dbReference>
<keyword evidence="2" id="KW-0677">Repeat</keyword>
<evidence type="ECO:0000256" key="2">
    <source>
        <dbReference type="ARBA" id="ARBA00022737"/>
    </source>
</evidence>
<sequence length="384" mass="43034">MLLPTADQYEIVGIIQQCCQFLLEELRPSNCLGILRFAHHYFCPSVFLVELDSKLSSDIDLNDPIARPRIPYEILFAVGGWSAGSPTNFVETYDTRSDRWFLSMNTDATPRAYHGLCMLDKLIYMIGGFDGSKHFNSVRCYNPISKEWKERACMYNARCYVSVCTLGGKIYALGGYNGRVRMSSAERYTPRYNQWEIIPSMHKQRSDASAAVLQNKIYIVGGFNGTEVLSSAEVFDPVPQQWTFIHSMSSARSGVSLISHKDCLYALGGFNGVTRLNTGERYDPNQSPNWREIAEMFSPRSNFATAVLDEMIFVIGGFNGQTTIAYVECYDVVSNEWYDASPMNLNRSALNACVLTGLSNAKDYSYLSKVHEIGQGGSSDCPNN</sequence>
<dbReference type="PANTHER" id="PTHR24412:SF172">
    <property type="entry name" value="KELCH-LIKE PROTEIN 10"/>
    <property type="match status" value="1"/>
</dbReference>
<proteinExistence type="predicted"/>
<dbReference type="PRINTS" id="PR00501">
    <property type="entry name" value="KELCHREPEAT"/>
</dbReference>
<dbReference type="SUPFAM" id="SSF117281">
    <property type="entry name" value="Kelch motif"/>
    <property type="match status" value="1"/>
</dbReference>
<evidence type="ECO:0000256" key="1">
    <source>
        <dbReference type="ARBA" id="ARBA00022441"/>
    </source>
</evidence>